<dbReference type="KEGG" id="anr:Ana3638_14725"/>
<dbReference type="InterPro" id="IPR018204">
    <property type="entry name" value="Trp_synthase_alpha_AS"/>
</dbReference>
<dbReference type="CDD" id="cd04724">
    <property type="entry name" value="Tryptophan_synthase_alpha"/>
    <property type="match status" value="1"/>
</dbReference>
<evidence type="ECO:0000256" key="9">
    <source>
        <dbReference type="HAMAP-Rule" id="MF_00131"/>
    </source>
</evidence>
<proteinExistence type="inferred from homology"/>
<feature type="active site" description="Proton acceptor" evidence="9">
    <location>
        <position position="44"/>
    </location>
</feature>
<dbReference type="UniPathway" id="UPA00035">
    <property type="reaction ID" value="UER00044"/>
</dbReference>
<keyword evidence="7 9" id="KW-0456">Lyase</keyword>
<keyword evidence="4 9" id="KW-0028">Amino-acid biosynthesis</keyword>
<comment type="function">
    <text evidence="1 9">The alpha subunit is responsible for the aldol cleavage of indoleglycerol phosphate to indole and glyceraldehyde 3-phosphate.</text>
</comment>
<evidence type="ECO:0000256" key="7">
    <source>
        <dbReference type="ARBA" id="ARBA00023239"/>
    </source>
</evidence>
<dbReference type="GO" id="GO:0004834">
    <property type="term" value="F:tryptophan synthase activity"/>
    <property type="evidence" value="ECO:0007669"/>
    <property type="project" value="UniProtKB-UniRule"/>
</dbReference>
<dbReference type="InterPro" id="IPR011060">
    <property type="entry name" value="RibuloseP-bd_barrel"/>
</dbReference>
<evidence type="ECO:0000256" key="4">
    <source>
        <dbReference type="ARBA" id="ARBA00022605"/>
    </source>
</evidence>
<comment type="subunit">
    <text evidence="3 9">Tetramer of two alpha and two beta chains.</text>
</comment>
<feature type="active site" description="Proton acceptor" evidence="9">
    <location>
        <position position="55"/>
    </location>
</feature>
<dbReference type="NCBIfam" id="TIGR00262">
    <property type="entry name" value="trpA"/>
    <property type="match status" value="1"/>
</dbReference>
<dbReference type="EMBL" id="CP048000">
    <property type="protein sequence ID" value="QHQ61878.1"/>
    <property type="molecule type" value="Genomic_DNA"/>
</dbReference>
<dbReference type="GO" id="GO:0005829">
    <property type="term" value="C:cytosol"/>
    <property type="evidence" value="ECO:0007669"/>
    <property type="project" value="TreeGrafter"/>
</dbReference>
<dbReference type="HAMAP" id="MF_00131">
    <property type="entry name" value="Trp_synth_alpha"/>
    <property type="match status" value="1"/>
</dbReference>
<dbReference type="AlphaFoldDB" id="A0A6P1TR19"/>
<organism evidence="11 12">
    <name type="scientific">Anaerocolumna sedimenticola</name>
    <dbReference type="NCBI Taxonomy" id="2696063"/>
    <lineage>
        <taxon>Bacteria</taxon>
        <taxon>Bacillati</taxon>
        <taxon>Bacillota</taxon>
        <taxon>Clostridia</taxon>
        <taxon>Lachnospirales</taxon>
        <taxon>Lachnospiraceae</taxon>
        <taxon>Anaerocolumna</taxon>
    </lineage>
</organism>
<comment type="pathway">
    <text evidence="2 9">Amino-acid biosynthesis; L-tryptophan biosynthesis; L-tryptophan from chorismate: step 5/5.</text>
</comment>
<dbReference type="FunFam" id="3.20.20.70:FF:000037">
    <property type="entry name" value="Tryptophan synthase alpha chain"/>
    <property type="match status" value="1"/>
</dbReference>
<evidence type="ECO:0000256" key="5">
    <source>
        <dbReference type="ARBA" id="ARBA00022822"/>
    </source>
</evidence>
<evidence type="ECO:0000313" key="12">
    <source>
        <dbReference type="Proteomes" id="UP000464314"/>
    </source>
</evidence>
<comment type="similarity">
    <text evidence="9 10">Belongs to the TrpA family.</text>
</comment>
<protein>
    <recommendedName>
        <fullName evidence="9">Tryptophan synthase alpha chain</fullName>
        <ecNumber evidence="9">4.2.1.20</ecNumber>
    </recommendedName>
</protein>
<dbReference type="InterPro" id="IPR013785">
    <property type="entry name" value="Aldolase_TIM"/>
</dbReference>
<gene>
    <name evidence="9" type="primary">trpA</name>
    <name evidence="11" type="ORF">Ana3638_14725</name>
</gene>
<evidence type="ECO:0000256" key="3">
    <source>
        <dbReference type="ARBA" id="ARBA00011270"/>
    </source>
</evidence>
<reference evidence="11 12" key="1">
    <citation type="submission" date="2020-01" db="EMBL/GenBank/DDBJ databases">
        <title>Genome analysis of Anaerocolumna sp. CBA3638.</title>
        <authorList>
            <person name="Kim J."/>
            <person name="Roh S.W."/>
        </authorList>
    </citation>
    <scope>NUCLEOTIDE SEQUENCE [LARGE SCALE GENOMIC DNA]</scope>
    <source>
        <strain evidence="11 12">CBA3638</strain>
    </source>
</reference>
<keyword evidence="12" id="KW-1185">Reference proteome</keyword>
<keyword evidence="6 9" id="KW-0057">Aromatic amino acid biosynthesis</keyword>
<dbReference type="Pfam" id="PF00290">
    <property type="entry name" value="Trp_syntA"/>
    <property type="match status" value="1"/>
</dbReference>
<dbReference type="Gene3D" id="3.20.20.70">
    <property type="entry name" value="Aldolase class I"/>
    <property type="match status" value="1"/>
</dbReference>
<keyword evidence="5 9" id="KW-0822">Tryptophan biosynthesis</keyword>
<dbReference type="PANTHER" id="PTHR43406">
    <property type="entry name" value="TRYPTOPHAN SYNTHASE, ALPHA CHAIN"/>
    <property type="match status" value="1"/>
</dbReference>
<evidence type="ECO:0000256" key="6">
    <source>
        <dbReference type="ARBA" id="ARBA00023141"/>
    </source>
</evidence>
<evidence type="ECO:0000256" key="1">
    <source>
        <dbReference type="ARBA" id="ARBA00003365"/>
    </source>
</evidence>
<dbReference type="Proteomes" id="UP000464314">
    <property type="component" value="Chromosome"/>
</dbReference>
<comment type="catalytic activity">
    <reaction evidence="8 9">
        <text>(1S,2R)-1-C-(indol-3-yl)glycerol 3-phosphate + L-serine = D-glyceraldehyde 3-phosphate + L-tryptophan + H2O</text>
        <dbReference type="Rhea" id="RHEA:10532"/>
        <dbReference type="ChEBI" id="CHEBI:15377"/>
        <dbReference type="ChEBI" id="CHEBI:33384"/>
        <dbReference type="ChEBI" id="CHEBI:57912"/>
        <dbReference type="ChEBI" id="CHEBI:58866"/>
        <dbReference type="ChEBI" id="CHEBI:59776"/>
        <dbReference type="EC" id="4.2.1.20"/>
    </reaction>
</comment>
<dbReference type="PROSITE" id="PS00167">
    <property type="entry name" value="TRP_SYNTHASE_ALPHA"/>
    <property type="match status" value="1"/>
</dbReference>
<dbReference type="EC" id="4.2.1.20" evidence="9"/>
<evidence type="ECO:0000256" key="8">
    <source>
        <dbReference type="ARBA" id="ARBA00049047"/>
    </source>
</evidence>
<evidence type="ECO:0000313" key="11">
    <source>
        <dbReference type="EMBL" id="QHQ61878.1"/>
    </source>
</evidence>
<dbReference type="SUPFAM" id="SSF51366">
    <property type="entry name" value="Ribulose-phoshate binding barrel"/>
    <property type="match status" value="1"/>
</dbReference>
<dbReference type="PANTHER" id="PTHR43406:SF1">
    <property type="entry name" value="TRYPTOPHAN SYNTHASE ALPHA CHAIN, CHLOROPLASTIC"/>
    <property type="match status" value="1"/>
</dbReference>
<dbReference type="RefSeq" id="WP_161838703.1">
    <property type="nucleotide sequence ID" value="NZ_CP048000.1"/>
</dbReference>
<dbReference type="InterPro" id="IPR002028">
    <property type="entry name" value="Trp_synthase_suA"/>
</dbReference>
<sequence>MSRIGNAFDHGKAFITFVTGGDPDLETTEKLIYAMEEAGADLIEIGVPFSDPIAEGIVIQEANERALSAGCTTDKLFEMVAKVRQKVQVPLVFLTYINPIYTYGKDKFMSKCKETGIDGIIVPDLPYEEKEELEPDCLKYGIDLISLVAPTSNERIKMIAGQAKGFIYCVSSMGVTGVRSEIKTDINAMIQLVRESTTVPCAVGFGISTTEQAAKFAALSDGAIVGSAIVKIVAQYGKYSEKPVYEYVRSMKKAISS</sequence>
<evidence type="ECO:0000256" key="10">
    <source>
        <dbReference type="RuleBase" id="RU003662"/>
    </source>
</evidence>
<name>A0A6P1TR19_9FIRM</name>
<accession>A0A6P1TR19</accession>
<evidence type="ECO:0000256" key="2">
    <source>
        <dbReference type="ARBA" id="ARBA00004733"/>
    </source>
</evidence>